<evidence type="ECO:0000313" key="2">
    <source>
        <dbReference type="EMBL" id="STZ13960.1"/>
    </source>
</evidence>
<evidence type="ECO:0000313" key="4">
    <source>
        <dbReference type="Proteomes" id="UP000255279"/>
    </source>
</evidence>
<evidence type="ECO:0000313" key="3">
    <source>
        <dbReference type="Proteomes" id="UP000190435"/>
    </source>
</evidence>
<evidence type="ECO:0008006" key="5">
    <source>
        <dbReference type="Google" id="ProtNLM"/>
    </source>
</evidence>
<dbReference type="STRING" id="34060.B0181_03340"/>
<keyword evidence="3" id="KW-1185">Reference proteome</keyword>
<dbReference type="AlphaFoldDB" id="A0A1T0A6S1"/>
<gene>
    <name evidence="1" type="ORF">B0181_03340</name>
    <name evidence="2" type="ORF">NCTC10293_01540</name>
</gene>
<dbReference type="RefSeq" id="WP_078276067.1">
    <property type="nucleotide sequence ID" value="NZ_CAACXO010000059.1"/>
</dbReference>
<dbReference type="Proteomes" id="UP000255279">
    <property type="component" value="Unassembled WGS sequence"/>
</dbReference>
<name>A0A1T0A6S1_9GAMM</name>
<evidence type="ECO:0000313" key="1">
    <source>
        <dbReference type="EMBL" id="OOR91350.1"/>
    </source>
</evidence>
<reference evidence="1 3" key="1">
    <citation type="submission" date="2017-02" db="EMBL/GenBank/DDBJ databases">
        <title>Draft genome sequence of Moraxella caviae CCUG 355 type strain.</title>
        <authorList>
            <person name="Engstrom-Jakobsson H."/>
            <person name="Salva-Serra F."/>
            <person name="Thorell K."/>
            <person name="Gonzales-Siles L."/>
            <person name="Karlsson R."/>
            <person name="Boulund F."/>
            <person name="Engstrand L."/>
            <person name="Moore E."/>
        </authorList>
    </citation>
    <scope>NUCLEOTIDE SEQUENCE [LARGE SCALE GENOMIC DNA]</scope>
    <source>
        <strain evidence="1 3">CCUG 355</strain>
    </source>
</reference>
<dbReference type="Proteomes" id="UP000190435">
    <property type="component" value="Unassembled WGS sequence"/>
</dbReference>
<dbReference type="OrthoDB" id="8602690at2"/>
<proteinExistence type="predicted"/>
<protein>
    <recommendedName>
        <fullName evidence="5">DUF4298 domain-containing protein</fullName>
    </recommendedName>
</protein>
<dbReference type="Pfam" id="PF14131">
    <property type="entry name" value="DUF4298"/>
    <property type="match status" value="1"/>
</dbReference>
<dbReference type="InterPro" id="IPR025384">
    <property type="entry name" value="DUF4298"/>
</dbReference>
<dbReference type="EMBL" id="UGQE01000004">
    <property type="protein sequence ID" value="STZ13960.1"/>
    <property type="molecule type" value="Genomic_DNA"/>
</dbReference>
<organism evidence="1 3">
    <name type="scientific">Moraxella caviae</name>
    <dbReference type="NCBI Taxonomy" id="34060"/>
    <lineage>
        <taxon>Bacteria</taxon>
        <taxon>Pseudomonadati</taxon>
        <taxon>Pseudomonadota</taxon>
        <taxon>Gammaproteobacteria</taxon>
        <taxon>Moraxellales</taxon>
        <taxon>Moraxellaceae</taxon>
        <taxon>Moraxella</taxon>
    </lineage>
</organism>
<reference evidence="2 4" key="2">
    <citation type="submission" date="2018-06" db="EMBL/GenBank/DDBJ databases">
        <authorList>
            <consortium name="Pathogen Informatics"/>
            <person name="Doyle S."/>
        </authorList>
    </citation>
    <scope>NUCLEOTIDE SEQUENCE [LARGE SCALE GENOMIC DNA]</scope>
    <source>
        <strain evidence="2 4">NCTC10293</strain>
    </source>
</reference>
<dbReference type="EMBL" id="MUXU01000022">
    <property type="protein sequence ID" value="OOR91350.1"/>
    <property type="molecule type" value="Genomic_DNA"/>
</dbReference>
<sequence>MIQKAQDDYGRLLSILSELENSLSLWQEAKALSDSLDEFYQRPEWLQWHDDADKFTIQTNGNFSVLSEDAIFNVLERYADLKRALKQM</sequence>
<accession>A0A1T0A6S1</accession>